<evidence type="ECO:0000313" key="1">
    <source>
        <dbReference type="EMBL" id="MFC7422032.1"/>
    </source>
</evidence>
<keyword evidence="2" id="KW-1185">Reference proteome</keyword>
<dbReference type="RefSeq" id="WP_380189784.1">
    <property type="nucleotide sequence ID" value="NZ_JBHTBQ010000044.1"/>
</dbReference>
<proteinExistence type="predicted"/>
<reference evidence="2" key="1">
    <citation type="journal article" date="2019" name="Int. J. Syst. Evol. Microbiol.">
        <title>The Global Catalogue of Microorganisms (GCM) 10K type strain sequencing project: providing services to taxonomists for standard genome sequencing and annotation.</title>
        <authorList>
            <consortium name="The Broad Institute Genomics Platform"/>
            <consortium name="The Broad Institute Genome Sequencing Center for Infectious Disease"/>
            <person name="Wu L."/>
            <person name="Ma J."/>
        </authorList>
    </citation>
    <scope>NUCLEOTIDE SEQUENCE [LARGE SCALE GENOMIC DNA]</scope>
    <source>
        <strain evidence="2">CCUG 62945</strain>
    </source>
</reference>
<protein>
    <submittedName>
        <fullName evidence="1">Uncharacterized protein</fullName>
    </submittedName>
</protein>
<sequence length="224" mass="25789">MDLINDLIAKEILTECTNKYNLIKNDIKFISSELGRIDKIDSWVFSYGNLFSPLLFSDEASGMTPARRLKKKYNSPWEAREKGVESSGFLKNMLDVVIISTTKNDVKAPITIITYDYNDKDIVIKTSKHFFNSENSNKPPELIGYGILRWIDREKRMYVGVSPRGNYSIICYNYSGENVVSRYITAKDWGHTERVNFIYDDNDLMIKALAPGKNENEDVIIWSV</sequence>
<accession>A0ABW2R6K7</accession>
<dbReference type="Proteomes" id="UP001596473">
    <property type="component" value="Unassembled WGS sequence"/>
</dbReference>
<organism evidence="1 2">
    <name type="scientific">Iodobacter arcticus</name>
    <dbReference type="NCBI Taxonomy" id="590593"/>
    <lineage>
        <taxon>Bacteria</taxon>
        <taxon>Pseudomonadati</taxon>
        <taxon>Pseudomonadota</taxon>
        <taxon>Betaproteobacteria</taxon>
        <taxon>Neisseriales</taxon>
        <taxon>Chitinibacteraceae</taxon>
        <taxon>Iodobacter</taxon>
    </lineage>
</organism>
<gene>
    <name evidence="1" type="ORF">ACFQNF_19420</name>
</gene>
<comment type="caution">
    <text evidence="1">The sequence shown here is derived from an EMBL/GenBank/DDBJ whole genome shotgun (WGS) entry which is preliminary data.</text>
</comment>
<evidence type="ECO:0000313" key="2">
    <source>
        <dbReference type="Proteomes" id="UP001596473"/>
    </source>
</evidence>
<dbReference type="EMBL" id="JBHTBQ010000044">
    <property type="protein sequence ID" value="MFC7422032.1"/>
    <property type="molecule type" value="Genomic_DNA"/>
</dbReference>
<name>A0ABW2R6K7_9NEIS</name>